<dbReference type="GO" id="GO:0005737">
    <property type="term" value="C:cytoplasm"/>
    <property type="evidence" value="ECO:0007669"/>
    <property type="project" value="TreeGrafter"/>
</dbReference>
<dbReference type="InterPro" id="IPR029062">
    <property type="entry name" value="Class_I_gatase-like"/>
</dbReference>
<protein>
    <submittedName>
        <fullName evidence="1">Phosphoribosylformylglycinamidine synthase subunit PurQ</fullName>
        <ecNumber evidence="1">3.5.1.2</ecNumber>
    </submittedName>
</protein>
<dbReference type="Gene3D" id="3.40.50.880">
    <property type="match status" value="1"/>
</dbReference>
<dbReference type="AlphaFoldDB" id="A0A645DCZ5"/>
<sequence length="308" mass="34132">MSAWTGYLDKFYPRTASTDVKAAETISYTQGQKRKSSRCVDIPKVCITAFPGTNCEYDMKRAFEQEGAKGEIVVFRNQTQQDILDSIKHLVSVLDESQILALPGGFSSGDEPDGSAKFIVNVLQNEEVKAAVHRLLERDGLILGICNGFQALIKSGLLPYGQIQTLKDTDATLFRNDINRHVSTMAHTRVASNNSPWLQDLTVDDDHMIAFSHGEGKFACSEEELKTLIKNGQVAFQYCDEQCRASNDSNININGSTCAIEGIVSIDGRILGKMGHSERFFDDVFQNIPGNKKQNIFASGVNYFKREA</sequence>
<dbReference type="SUPFAM" id="SSF52317">
    <property type="entry name" value="Class I glutamine amidotransferase-like"/>
    <property type="match status" value="1"/>
</dbReference>
<dbReference type="GO" id="GO:0004359">
    <property type="term" value="F:glutaminase activity"/>
    <property type="evidence" value="ECO:0007669"/>
    <property type="project" value="UniProtKB-EC"/>
</dbReference>
<name>A0A645DCZ5_9ZZZZ</name>
<dbReference type="GO" id="GO:0004642">
    <property type="term" value="F:phosphoribosylformylglycinamidine synthase activity"/>
    <property type="evidence" value="ECO:0007669"/>
    <property type="project" value="TreeGrafter"/>
</dbReference>
<evidence type="ECO:0000313" key="1">
    <source>
        <dbReference type="EMBL" id="MPM86908.1"/>
    </source>
</evidence>
<accession>A0A645DCZ5</accession>
<proteinExistence type="predicted"/>
<comment type="caution">
    <text evidence="1">The sequence shown here is derived from an EMBL/GenBank/DDBJ whole genome shotgun (WGS) entry which is preliminary data.</text>
</comment>
<reference evidence="1" key="1">
    <citation type="submission" date="2019-08" db="EMBL/GenBank/DDBJ databases">
        <authorList>
            <person name="Kucharzyk K."/>
            <person name="Murdoch R.W."/>
            <person name="Higgins S."/>
            <person name="Loffler F."/>
        </authorList>
    </citation>
    <scope>NUCLEOTIDE SEQUENCE</scope>
</reference>
<dbReference type="PANTHER" id="PTHR10099:SF1">
    <property type="entry name" value="PHOSPHORIBOSYLFORMYLGLYCINAMIDINE SYNTHASE"/>
    <property type="match status" value="1"/>
</dbReference>
<dbReference type="EMBL" id="VSSQ01034834">
    <property type="protein sequence ID" value="MPM86908.1"/>
    <property type="molecule type" value="Genomic_DNA"/>
</dbReference>
<dbReference type="Pfam" id="PF13507">
    <property type="entry name" value="GATase_5"/>
    <property type="match status" value="1"/>
</dbReference>
<dbReference type="EC" id="3.5.1.2" evidence="1"/>
<organism evidence="1">
    <name type="scientific">bioreactor metagenome</name>
    <dbReference type="NCBI Taxonomy" id="1076179"/>
    <lineage>
        <taxon>unclassified sequences</taxon>
        <taxon>metagenomes</taxon>
        <taxon>ecological metagenomes</taxon>
    </lineage>
</organism>
<dbReference type="PROSITE" id="PS51273">
    <property type="entry name" value="GATASE_TYPE_1"/>
    <property type="match status" value="1"/>
</dbReference>
<gene>
    <name evidence="1" type="primary">purQ_21</name>
    <name evidence="1" type="ORF">SDC9_134001</name>
</gene>
<dbReference type="SMART" id="SM01211">
    <property type="entry name" value="GATase_5"/>
    <property type="match status" value="1"/>
</dbReference>
<keyword evidence="1" id="KW-0378">Hydrolase</keyword>
<dbReference type="GO" id="GO:0006164">
    <property type="term" value="P:purine nucleotide biosynthetic process"/>
    <property type="evidence" value="ECO:0007669"/>
    <property type="project" value="TreeGrafter"/>
</dbReference>
<dbReference type="PANTHER" id="PTHR10099">
    <property type="entry name" value="PHOSPHORIBOSYLFORMYLGLYCINAMIDINE SYNTHASE"/>
    <property type="match status" value="1"/>
</dbReference>